<evidence type="ECO:0000256" key="1">
    <source>
        <dbReference type="SAM" id="MobiDB-lite"/>
    </source>
</evidence>
<proteinExistence type="predicted"/>
<accession>A0ABU8YYQ2</accession>
<gene>
    <name evidence="2" type="ORF">WMG39_32730</name>
</gene>
<sequence length="30" mass="3747">MGKGKKLFDKREDMKKRDDKRDMERAMKQF</sequence>
<dbReference type="InterPro" id="IPR000037">
    <property type="entry name" value="SsrA-bd_prot"/>
</dbReference>
<name>A0ABU8YYQ2_9CYAN</name>
<dbReference type="EMBL" id="JBBLXS010001389">
    <property type="protein sequence ID" value="MEK0189574.1"/>
    <property type="molecule type" value="Genomic_DNA"/>
</dbReference>
<reference evidence="2 3" key="1">
    <citation type="journal article" date="2020" name="Harmful Algae">
        <title>Molecular and morphological characterization of a novel dihydroanatoxin-a producing Microcoleus species (cyanobacteria) from the Russian River, California, USA.</title>
        <authorList>
            <person name="Conklin K.Y."/>
            <person name="Stancheva R."/>
            <person name="Otten T.G."/>
            <person name="Fadness R."/>
            <person name="Boyer G.L."/>
            <person name="Read B."/>
            <person name="Zhang X."/>
            <person name="Sheath R.G."/>
        </authorList>
    </citation>
    <scope>NUCLEOTIDE SEQUENCE [LARGE SCALE GENOMIC DNA]</scope>
    <source>
        <strain evidence="2 3">PTRS2</strain>
    </source>
</reference>
<evidence type="ECO:0000313" key="2">
    <source>
        <dbReference type="EMBL" id="MEK0189574.1"/>
    </source>
</evidence>
<keyword evidence="3" id="KW-1185">Reference proteome</keyword>
<dbReference type="RefSeq" id="WP_340542708.1">
    <property type="nucleotide sequence ID" value="NZ_JBBLXS010001389.1"/>
</dbReference>
<comment type="caution">
    <text evidence="2">The sequence shown here is derived from an EMBL/GenBank/DDBJ whole genome shotgun (WGS) entry which is preliminary data.</text>
</comment>
<feature type="region of interest" description="Disordered" evidence="1">
    <location>
        <begin position="1"/>
        <end position="30"/>
    </location>
</feature>
<dbReference type="Proteomes" id="UP001384579">
    <property type="component" value="Unassembled WGS sequence"/>
</dbReference>
<protein>
    <submittedName>
        <fullName evidence="2">SsrA-binding protein</fullName>
    </submittedName>
</protein>
<dbReference type="Pfam" id="PF01668">
    <property type="entry name" value="SmpB"/>
    <property type="match status" value="1"/>
</dbReference>
<evidence type="ECO:0000313" key="3">
    <source>
        <dbReference type="Proteomes" id="UP001384579"/>
    </source>
</evidence>
<organism evidence="2 3">
    <name type="scientific">Microcoleus anatoxicus PTRS2</name>
    <dbReference type="NCBI Taxonomy" id="2705321"/>
    <lineage>
        <taxon>Bacteria</taxon>
        <taxon>Bacillati</taxon>
        <taxon>Cyanobacteriota</taxon>
        <taxon>Cyanophyceae</taxon>
        <taxon>Oscillatoriophycideae</taxon>
        <taxon>Oscillatoriales</taxon>
        <taxon>Microcoleaceae</taxon>
        <taxon>Microcoleus</taxon>
        <taxon>Microcoleus anatoxicus</taxon>
    </lineage>
</organism>